<dbReference type="InterPro" id="IPR010982">
    <property type="entry name" value="Lambda_DNA-bd_dom_sf"/>
</dbReference>
<evidence type="ECO:0008006" key="2">
    <source>
        <dbReference type="Google" id="ProtNLM"/>
    </source>
</evidence>
<dbReference type="EMBL" id="BARS01043570">
    <property type="protein sequence ID" value="GAG40657.1"/>
    <property type="molecule type" value="Genomic_DNA"/>
</dbReference>
<dbReference type="InterPro" id="IPR001387">
    <property type="entry name" value="Cro/C1-type_HTH"/>
</dbReference>
<proteinExistence type="predicted"/>
<protein>
    <recommendedName>
        <fullName evidence="2">HTH cro/C1-type domain-containing protein</fullName>
    </recommendedName>
</protein>
<organism evidence="1">
    <name type="scientific">marine sediment metagenome</name>
    <dbReference type="NCBI Taxonomy" id="412755"/>
    <lineage>
        <taxon>unclassified sequences</taxon>
        <taxon>metagenomes</taxon>
        <taxon>ecological metagenomes</taxon>
    </lineage>
</organism>
<dbReference type="CDD" id="cd00093">
    <property type="entry name" value="HTH_XRE"/>
    <property type="match status" value="1"/>
</dbReference>
<dbReference type="GO" id="GO:0003677">
    <property type="term" value="F:DNA binding"/>
    <property type="evidence" value="ECO:0007669"/>
    <property type="project" value="InterPro"/>
</dbReference>
<accession>X0XZR6</accession>
<dbReference type="SUPFAM" id="SSF47413">
    <property type="entry name" value="lambda repressor-like DNA-binding domains"/>
    <property type="match status" value="1"/>
</dbReference>
<evidence type="ECO:0000313" key="1">
    <source>
        <dbReference type="EMBL" id="GAG40657.1"/>
    </source>
</evidence>
<dbReference type="Pfam" id="PF13560">
    <property type="entry name" value="HTH_31"/>
    <property type="match status" value="1"/>
</dbReference>
<comment type="caution">
    <text evidence="1">The sequence shown here is derived from an EMBL/GenBank/DDBJ whole genome shotgun (WGS) entry which is preliminary data.</text>
</comment>
<dbReference type="AlphaFoldDB" id="X0XZR6"/>
<gene>
    <name evidence="1" type="ORF">S01H1_65942</name>
</gene>
<dbReference type="Gene3D" id="1.10.260.40">
    <property type="entry name" value="lambda repressor-like DNA-binding domains"/>
    <property type="match status" value="1"/>
</dbReference>
<sequence>MSTLEVESKTTYYFYGSKLRAARREAGLGQQQLAARLTIAGCPRPISHEEWSQQTISYLEKTTIPHLITPEQIRAFNRALDPADDLG</sequence>
<name>X0XZR6_9ZZZZ</name>
<reference evidence="1" key="1">
    <citation type="journal article" date="2014" name="Front. Microbiol.">
        <title>High frequency of phylogenetically diverse reductive dehalogenase-homologous genes in deep subseafloor sedimentary metagenomes.</title>
        <authorList>
            <person name="Kawai M."/>
            <person name="Futagami T."/>
            <person name="Toyoda A."/>
            <person name="Takaki Y."/>
            <person name="Nishi S."/>
            <person name="Hori S."/>
            <person name="Arai W."/>
            <person name="Tsubouchi T."/>
            <person name="Morono Y."/>
            <person name="Uchiyama I."/>
            <person name="Ito T."/>
            <person name="Fujiyama A."/>
            <person name="Inagaki F."/>
            <person name="Takami H."/>
        </authorList>
    </citation>
    <scope>NUCLEOTIDE SEQUENCE</scope>
    <source>
        <strain evidence="1">Expedition CK06-06</strain>
    </source>
</reference>